<feature type="domain" description="Gcp-like" evidence="2">
    <location>
        <begin position="89"/>
        <end position="178"/>
    </location>
</feature>
<evidence type="ECO:0000313" key="4">
    <source>
        <dbReference type="Proteomes" id="UP000664382"/>
    </source>
</evidence>
<evidence type="ECO:0000313" key="3">
    <source>
        <dbReference type="EMBL" id="MBO1903036.1"/>
    </source>
</evidence>
<organism evidence="3 4">
    <name type="scientific">Leucobacter weissii</name>
    <dbReference type="NCBI Taxonomy" id="1983706"/>
    <lineage>
        <taxon>Bacteria</taxon>
        <taxon>Bacillati</taxon>
        <taxon>Actinomycetota</taxon>
        <taxon>Actinomycetes</taxon>
        <taxon>Micrococcales</taxon>
        <taxon>Microbacteriaceae</taxon>
        <taxon>Leucobacter</taxon>
    </lineage>
</organism>
<dbReference type="GO" id="GO:0002949">
    <property type="term" value="P:tRNA threonylcarbamoyladenosine modification"/>
    <property type="evidence" value="ECO:0007669"/>
    <property type="project" value="InterPro"/>
</dbReference>
<feature type="region of interest" description="Disordered" evidence="1">
    <location>
        <begin position="1"/>
        <end position="31"/>
    </location>
</feature>
<evidence type="ECO:0000256" key="1">
    <source>
        <dbReference type="SAM" id="MobiDB-lite"/>
    </source>
</evidence>
<dbReference type="Proteomes" id="UP000664382">
    <property type="component" value="Unassembled WGS sequence"/>
</dbReference>
<dbReference type="InterPro" id="IPR000905">
    <property type="entry name" value="Gcp-like_dom"/>
</dbReference>
<proteinExistence type="predicted"/>
<sequence>MAERSADVTRPGIRPSGQRSSAPGPREREQAAAELGPHVLLAIDTAIGTGAALGAGGRIFEAWSDDPRGHAEAIGGLVARVFALAAASGIAECAAGPAEVTGVVVGIGPGPFTGLRVGVAAAQAFALARRASLLPLHGHEAVALEAWEGTADAGGSVLSEGPEDRLRVIQDARRRELFVTEYARPDAAGIPVRRDGPLLVPRAEHVPSSREVWPERIPASGLVRLAARRLAANRGFEPDRAVYLRPPDAAAPGRPKRATP</sequence>
<accession>A0A939MR31</accession>
<dbReference type="InterPro" id="IPR043129">
    <property type="entry name" value="ATPase_NBD"/>
</dbReference>
<dbReference type="InterPro" id="IPR022496">
    <property type="entry name" value="T6A_TsaB"/>
</dbReference>
<keyword evidence="4" id="KW-1185">Reference proteome</keyword>
<comment type="caution">
    <text evidence="3">The sequence shown here is derived from an EMBL/GenBank/DDBJ whole genome shotgun (WGS) entry which is preliminary data.</text>
</comment>
<dbReference type="Gene3D" id="3.30.420.40">
    <property type="match status" value="1"/>
</dbReference>
<name>A0A939MR31_9MICO</name>
<dbReference type="EMBL" id="JAGDYM010000016">
    <property type="protein sequence ID" value="MBO1903036.1"/>
    <property type="molecule type" value="Genomic_DNA"/>
</dbReference>
<gene>
    <name evidence="3" type="primary">tsaB</name>
    <name evidence="3" type="ORF">J4H92_13905</name>
</gene>
<dbReference type="NCBIfam" id="TIGR03725">
    <property type="entry name" value="T6A_YeaZ"/>
    <property type="match status" value="1"/>
</dbReference>
<dbReference type="SUPFAM" id="SSF53067">
    <property type="entry name" value="Actin-like ATPase domain"/>
    <property type="match status" value="1"/>
</dbReference>
<reference evidence="3" key="1">
    <citation type="submission" date="2021-03" db="EMBL/GenBank/DDBJ databases">
        <title>Leucobacter chromiisoli sp. nov., isolated from chromium-containing soil of chemical plant.</title>
        <authorList>
            <person name="Xu Z."/>
        </authorList>
    </citation>
    <scope>NUCLEOTIDE SEQUENCE</scope>
    <source>
        <strain evidence="3">S27</strain>
    </source>
</reference>
<protein>
    <submittedName>
        <fullName evidence="3">tRNA (Adenosine(37)-N6)-threonylcarbamoyltransferase complex dimerization subunit type 1 TsaB</fullName>
    </submittedName>
</protein>
<evidence type="ECO:0000259" key="2">
    <source>
        <dbReference type="Pfam" id="PF00814"/>
    </source>
</evidence>
<dbReference type="Pfam" id="PF00814">
    <property type="entry name" value="TsaD"/>
    <property type="match status" value="1"/>
</dbReference>
<dbReference type="AlphaFoldDB" id="A0A939MR31"/>